<sequence>MSSTTTAALFKPVRVGDLELGHRVVLAPLTRFRATDDHIPLPHVLDYYTQRGSVPGTLLVTEATYIAPQAGGYPNVPGIWNDEQIAAWKKITDSVHARGSYIYLQLWALGRAAIPNQLKKEGDLPFVSASAVPLRDRPKTDPLPRPLTIEEIQQYIGFYAQAAENAVLKAGFDGVEIHGANGYLIDQFLQDVSNTRTDAYGGGVEGRTRFALEVVDAVVKRVGPRKVGLRLSPWGTVQDMGMADPKPTYSHLITQLVHSHPTLAYVHLVEPRSDAPRTGPPAVADEFLTGGPKNDFIRNIWNSPDSAAGAGRRLISAGGYTRESGIDVAERKGDLIAYGRPFISNPDIPYRLQHGLPLTVGDRKMYYQYGSYDPTGYSDYPFSEEFVKEYGIEVQRADEKTGAEDSSVQTRL</sequence>
<dbReference type="GO" id="GO:0003959">
    <property type="term" value="F:NADPH dehydrogenase activity"/>
    <property type="evidence" value="ECO:0007669"/>
    <property type="project" value="TreeGrafter"/>
</dbReference>
<dbReference type="PANTHER" id="PTHR22893">
    <property type="entry name" value="NADH OXIDOREDUCTASE-RELATED"/>
    <property type="match status" value="1"/>
</dbReference>
<dbReference type="STRING" id="68775.A0A5C3LSM9"/>
<name>A0A5C3LSM9_9AGAR</name>
<protein>
    <recommendedName>
        <fullName evidence="1">NADH:flavin oxidoreductase/NADH oxidase N-terminal domain-containing protein</fullName>
    </recommendedName>
</protein>
<dbReference type="GO" id="GO:0010181">
    <property type="term" value="F:FMN binding"/>
    <property type="evidence" value="ECO:0007669"/>
    <property type="project" value="InterPro"/>
</dbReference>
<evidence type="ECO:0000313" key="2">
    <source>
        <dbReference type="EMBL" id="TFK36209.1"/>
    </source>
</evidence>
<proteinExistence type="predicted"/>
<dbReference type="InterPro" id="IPR045247">
    <property type="entry name" value="Oye-like"/>
</dbReference>
<gene>
    <name evidence="2" type="ORF">BDQ12DRAFT_687024</name>
</gene>
<dbReference type="InterPro" id="IPR013785">
    <property type="entry name" value="Aldolase_TIM"/>
</dbReference>
<feature type="domain" description="NADH:flavin oxidoreductase/NADH oxidase N-terminal" evidence="1">
    <location>
        <begin position="9"/>
        <end position="358"/>
    </location>
</feature>
<evidence type="ECO:0000259" key="1">
    <source>
        <dbReference type="Pfam" id="PF00724"/>
    </source>
</evidence>
<dbReference type="CDD" id="cd02933">
    <property type="entry name" value="OYE_like_FMN"/>
    <property type="match status" value="1"/>
</dbReference>
<keyword evidence="3" id="KW-1185">Reference proteome</keyword>
<dbReference type="PANTHER" id="PTHR22893:SF91">
    <property type="entry name" value="NADPH DEHYDROGENASE 2-RELATED"/>
    <property type="match status" value="1"/>
</dbReference>
<dbReference type="FunFam" id="3.20.20.70:FF:000138">
    <property type="entry name" value="NADPH dehydrogenase 1"/>
    <property type="match status" value="1"/>
</dbReference>
<accession>A0A5C3LSM9</accession>
<dbReference type="OrthoDB" id="276546at2759"/>
<dbReference type="SUPFAM" id="SSF51395">
    <property type="entry name" value="FMN-linked oxidoreductases"/>
    <property type="match status" value="1"/>
</dbReference>
<dbReference type="AlphaFoldDB" id="A0A5C3LSM9"/>
<dbReference type="InterPro" id="IPR001155">
    <property type="entry name" value="OxRdtase_FMN_N"/>
</dbReference>
<organism evidence="2 3">
    <name type="scientific">Crucibulum laeve</name>
    <dbReference type="NCBI Taxonomy" id="68775"/>
    <lineage>
        <taxon>Eukaryota</taxon>
        <taxon>Fungi</taxon>
        <taxon>Dikarya</taxon>
        <taxon>Basidiomycota</taxon>
        <taxon>Agaricomycotina</taxon>
        <taxon>Agaricomycetes</taxon>
        <taxon>Agaricomycetidae</taxon>
        <taxon>Agaricales</taxon>
        <taxon>Agaricineae</taxon>
        <taxon>Nidulariaceae</taxon>
        <taxon>Crucibulum</taxon>
    </lineage>
</organism>
<dbReference type="Proteomes" id="UP000308652">
    <property type="component" value="Unassembled WGS sequence"/>
</dbReference>
<dbReference type="EMBL" id="ML213615">
    <property type="protein sequence ID" value="TFK36209.1"/>
    <property type="molecule type" value="Genomic_DNA"/>
</dbReference>
<dbReference type="Pfam" id="PF00724">
    <property type="entry name" value="Oxidored_FMN"/>
    <property type="match status" value="1"/>
</dbReference>
<reference evidence="2 3" key="1">
    <citation type="journal article" date="2019" name="Nat. Ecol. Evol.">
        <title>Megaphylogeny resolves global patterns of mushroom evolution.</title>
        <authorList>
            <person name="Varga T."/>
            <person name="Krizsan K."/>
            <person name="Foldi C."/>
            <person name="Dima B."/>
            <person name="Sanchez-Garcia M."/>
            <person name="Sanchez-Ramirez S."/>
            <person name="Szollosi G.J."/>
            <person name="Szarkandi J.G."/>
            <person name="Papp V."/>
            <person name="Albert L."/>
            <person name="Andreopoulos W."/>
            <person name="Angelini C."/>
            <person name="Antonin V."/>
            <person name="Barry K.W."/>
            <person name="Bougher N.L."/>
            <person name="Buchanan P."/>
            <person name="Buyck B."/>
            <person name="Bense V."/>
            <person name="Catcheside P."/>
            <person name="Chovatia M."/>
            <person name="Cooper J."/>
            <person name="Damon W."/>
            <person name="Desjardin D."/>
            <person name="Finy P."/>
            <person name="Geml J."/>
            <person name="Haridas S."/>
            <person name="Hughes K."/>
            <person name="Justo A."/>
            <person name="Karasinski D."/>
            <person name="Kautmanova I."/>
            <person name="Kiss B."/>
            <person name="Kocsube S."/>
            <person name="Kotiranta H."/>
            <person name="LaButti K.M."/>
            <person name="Lechner B.E."/>
            <person name="Liimatainen K."/>
            <person name="Lipzen A."/>
            <person name="Lukacs Z."/>
            <person name="Mihaltcheva S."/>
            <person name="Morgado L.N."/>
            <person name="Niskanen T."/>
            <person name="Noordeloos M.E."/>
            <person name="Ohm R.A."/>
            <person name="Ortiz-Santana B."/>
            <person name="Ovrebo C."/>
            <person name="Racz N."/>
            <person name="Riley R."/>
            <person name="Savchenko A."/>
            <person name="Shiryaev A."/>
            <person name="Soop K."/>
            <person name="Spirin V."/>
            <person name="Szebenyi C."/>
            <person name="Tomsovsky M."/>
            <person name="Tulloss R.E."/>
            <person name="Uehling J."/>
            <person name="Grigoriev I.V."/>
            <person name="Vagvolgyi C."/>
            <person name="Papp T."/>
            <person name="Martin F.M."/>
            <person name="Miettinen O."/>
            <person name="Hibbett D.S."/>
            <person name="Nagy L.G."/>
        </authorList>
    </citation>
    <scope>NUCLEOTIDE SEQUENCE [LARGE SCALE GENOMIC DNA]</scope>
    <source>
        <strain evidence="2 3">CBS 166.37</strain>
    </source>
</reference>
<dbReference type="Gene3D" id="3.20.20.70">
    <property type="entry name" value="Aldolase class I"/>
    <property type="match status" value="1"/>
</dbReference>
<evidence type="ECO:0000313" key="3">
    <source>
        <dbReference type="Proteomes" id="UP000308652"/>
    </source>
</evidence>